<dbReference type="Gene3D" id="3.30.2460.20">
    <property type="match status" value="1"/>
</dbReference>
<evidence type="ECO:0000313" key="11">
    <source>
        <dbReference type="WBParaSite" id="jg17214"/>
    </source>
</evidence>
<evidence type="ECO:0000256" key="6">
    <source>
        <dbReference type="ARBA" id="ARBA00022687"/>
    </source>
</evidence>
<accession>A0A915DAI4</accession>
<evidence type="ECO:0000256" key="5">
    <source>
        <dbReference type="ARBA" id="ARBA00022530"/>
    </source>
</evidence>
<keyword evidence="3 9" id="KW-0217">Developmental protein</keyword>
<keyword evidence="7" id="KW-1015">Disulfide bond</keyword>
<keyword evidence="10" id="KW-1185">Reference proteome</keyword>
<comment type="function">
    <text evidence="9">Ligand for members of the frizzled family of seven transmembrane receptors.</text>
</comment>
<dbReference type="Proteomes" id="UP000887574">
    <property type="component" value="Unplaced"/>
</dbReference>
<evidence type="ECO:0000256" key="3">
    <source>
        <dbReference type="ARBA" id="ARBA00022473"/>
    </source>
</evidence>
<keyword evidence="5" id="KW-0272">Extracellular matrix</keyword>
<dbReference type="SMART" id="SM00097">
    <property type="entry name" value="WNT1"/>
    <property type="match status" value="1"/>
</dbReference>
<dbReference type="GO" id="GO:0005125">
    <property type="term" value="F:cytokine activity"/>
    <property type="evidence" value="ECO:0007669"/>
    <property type="project" value="TreeGrafter"/>
</dbReference>
<dbReference type="GO" id="GO:0030182">
    <property type="term" value="P:neuron differentiation"/>
    <property type="evidence" value="ECO:0007669"/>
    <property type="project" value="TreeGrafter"/>
</dbReference>
<dbReference type="PANTHER" id="PTHR12027:SF116">
    <property type="entry name" value="ABNORMAL CELL LINEAGE PROTEIN 44"/>
    <property type="match status" value="1"/>
</dbReference>
<reference evidence="11" key="1">
    <citation type="submission" date="2022-11" db="UniProtKB">
        <authorList>
            <consortium name="WormBaseParasite"/>
        </authorList>
    </citation>
    <scope>IDENTIFICATION</scope>
</reference>
<dbReference type="GO" id="GO:0005615">
    <property type="term" value="C:extracellular space"/>
    <property type="evidence" value="ECO:0007669"/>
    <property type="project" value="TreeGrafter"/>
</dbReference>
<dbReference type="Pfam" id="PF00110">
    <property type="entry name" value="wnt"/>
    <property type="match status" value="1"/>
</dbReference>
<dbReference type="InterPro" id="IPR005817">
    <property type="entry name" value="Wnt"/>
</dbReference>
<dbReference type="GO" id="GO:0005109">
    <property type="term" value="F:frizzled binding"/>
    <property type="evidence" value="ECO:0007669"/>
    <property type="project" value="TreeGrafter"/>
</dbReference>
<dbReference type="InterPro" id="IPR018161">
    <property type="entry name" value="Wnt_CS"/>
</dbReference>
<sequence>MHNVHSFRNFPLTCRVQPPLAIVAYEGLLDAMELCREEMRFQVWDCSQPGTVLNTPTLLRFGTRESAYLWLCQQLVWHGEWRKPVLKVGKAGGQASSGDWEWSGCSYGVQYGVITSRKLLTRTGNGKSQLKKLEKHNLKTGRLAVKKTLISSCKCHGVSGSCQQRTCWKKTSDMGSIAKHLTEKYRRARHLLSDFQKLKSSDLVFTESSPDSCSQLQYEVHQKRSLPRICNWRNETHSDGSCNNLCCGQGYTVSHEVVSYKCDCKFIWCCKLECNDCLSHRWVSTLHFTDKDFNAASSYL</sequence>
<comment type="similarity">
    <text evidence="2 9">Belongs to the Wnt family.</text>
</comment>
<keyword evidence="4" id="KW-0964">Secreted</keyword>
<dbReference type="PANTHER" id="PTHR12027">
    <property type="entry name" value="WNT RELATED"/>
    <property type="match status" value="1"/>
</dbReference>
<evidence type="ECO:0000313" key="10">
    <source>
        <dbReference type="Proteomes" id="UP000887574"/>
    </source>
</evidence>
<protein>
    <recommendedName>
        <fullName evidence="9">Protein Wnt</fullName>
    </recommendedName>
</protein>
<keyword evidence="6 9" id="KW-0879">Wnt signaling pathway</keyword>
<proteinExistence type="inferred from homology"/>
<evidence type="ECO:0000256" key="4">
    <source>
        <dbReference type="ARBA" id="ARBA00022525"/>
    </source>
</evidence>
<organism evidence="10 11">
    <name type="scientific">Ditylenchus dipsaci</name>
    <dbReference type="NCBI Taxonomy" id="166011"/>
    <lineage>
        <taxon>Eukaryota</taxon>
        <taxon>Metazoa</taxon>
        <taxon>Ecdysozoa</taxon>
        <taxon>Nematoda</taxon>
        <taxon>Chromadorea</taxon>
        <taxon>Rhabditida</taxon>
        <taxon>Tylenchina</taxon>
        <taxon>Tylenchomorpha</taxon>
        <taxon>Sphaerularioidea</taxon>
        <taxon>Anguinidae</taxon>
        <taxon>Anguininae</taxon>
        <taxon>Ditylenchus</taxon>
    </lineage>
</organism>
<name>A0A915DAI4_9BILA</name>
<dbReference type="WBParaSite" id="jg17214">
    <property type="protein sequence ID" value="jg17214"/>
    <property type="gene ID" value="jg17214"/>
</dbReference>
<dbReference type="GO" id="GO:0060070">
    <property type="term" value="P:canonical Wnt signaling pathway"/>
    <property type="evidence" value="ECO:0007669"/>
    <property type="project" value="TreeGrafter"/>
</dbReference>
<evidence type="ECO:0000256" key="1">
    <source>
        <dbReference type="ARBA" id="ARBA00004498"/>
    </source>
</evidence>
<dbReference type="GO" id="GO:0045165">
    <property type="term" value="P:cell fate commitment"/>
    <property type="evidence" value="ECO:0007669"/>
    <property type="project" value="TreeGrafter"/>
</dbReference>
<evidence type="ECO:0000256" key="7">
    <source>
        <dbReference type="ARBA" id="ARBA00023157"/>
    </source>
</evidence>
<dbReference type="PROSITE" id="PS00246">
    <property type="entry name" value="WNT1"/>
    <property type="match status" value="1"/>
</dbReference>
<evidence type="ECO:0000256" key="8">
    <source>
        <dbReference type="ARBA" id="ARBA00023288"/>
    </source>
</evidence>
<evidence type="ECO:0000256" key="2">
    <source>
        <dbReference type="ARBA" id="ARBA00005683"/>
    </source>
</evidence>
<comment type="subcellular location">
    <subcellularLocation>
        <location evidence="1 9">Secreted</location>
        <location evidence="1 9">Extracellular space</location>
        <location evidence="1 9">Extracellular matrix</location>
    </subcellularLocation>
</comment>
<dbReference type="InterPro" id="IPR043158">
    <property type="entry name" value="Wnt_C"/>
</dbReference>
<evidence type="ECO:0000256" key="9">
    <source>
        <dbReference type="RuleBase" id="RU003500"/>
    </source>
</evidence>
<keyword evidence="8" id="KW-0449">Lipoprotein</keyword>
<dbReference type="PRINTS" id="PR01349">
    <property type="entry name" value="WNTPROTEIN"/>
</dbReference>
<dbReference type="AlphaFoldDB" id="A0A915DAI4"/>